<dbReference type="InterPro" id="IPR018833">
    <property type="entry name" value="Rv2993c-like_N"/>
</dbReference>
<evidence type="ECO:0000259" key="4">
    <source>
        <dbReference type="Pfam" id="PF10370"/>
    </source>
</evidence>
<gene>
    <name evidence="5" type="ORF">HMPREF9470_01201</name>
</gene>
<dbReference type="Proteomes" id="UP000037392">
    <property type="component" value="Unassembled WGS sequence"/>
</dbReference>
<name>A0A0J9CE08_9FIRM</name>
<dbReference type="InterPro" id="IPR036663">
    <property type="entry name" value="Fumarylacetoacetase_C_sf"/>
</dbReference>
<feature type="domain" description="Rv2993c-like N-terminal" evidence="4">
    <location>
        <begin position="1"/>
        <end position="51"/>
    </location>
</feature>
<evidence type="ECO:0000313" key="5">
    <source>
        <dbReference type="EMBL" id="KMW22666.1"/>
    </source>
</evidence>
<dbReference type="InterPro" id="IPR011234">
    <property type="entry name" value="Fumarylacetoacetase-like_C"/>
</dbReference>
<evidence type="ECO:0000259" key="3">
    <source>
        <dbReference type="Pfam" id="PF01557"/>
    </source>
</evidence>
<dbReference type="Pfam" id="PF01557">
    <property type="entry name" value="FAA_hydrolase"/>
    <property type="match status" value="1"/>
</dbReference>
<sequence>MKYVRFCSPDGHVGRGILSGQEIEELEGDIFSQYRLIGRKYGLREAKLLPPCEPGKIVGVGANYKSHLSSKHMDPPSCPRLFIKPGSSVIGPDDRIICPDPAHTIHFEGELAVVMGKRCSKVPEEKALDHVFGYTCINDVTDRTMLEEDGQWTRGKGADTFAPLGPVIADGIDGGDLILETRVQGQVRQHMSTSDLYFPIPYLISFISTYMTLYPGDMIATGSPVGMGPLKVGETVEVEIQGIGILKNKMTVKEVKP</sequence>
<accession>A0A0J9CE08</accession>
<organism evidence="5 6">
    <name type="scientific">[Clostridium] citroniae WAL-19142</name>
    <dbReference type="NCBI Taxonomy" id="742734"/>
    <lineage>
        <taxon>Bacteria</taxon>
        <taxon>Bacillati</taxon>
        <taxon>Bacillota</taxon>
        <taxon>Clostridia</taxon>
        <taxon>Lachnospirales</taxon>
        <taxon>Lachnospiraceae</taxon>
        <taxon>Enterocloster</taxon>
    </lineage>
</organism>
<dbReference type="GO" id="GO:0046872">
    <property type="term" value="F:metal ion binding"/>
    <property type="evidence" value="ECO:0007669"/>
    <property type="project" value="UniProtKB-KW"/>
</dbReference>
<dbReference type="GO" id="GO:0019752">
    <property type="term" value="P:carboxylic acid metabolic process"/>
    <property type="evidence" value="ECO:0007669"/>
    <property type="project" value="UniProtKB-ARBA"/>
</dbReference>
<dbReference type="GO" id="GO:0018773">
    <property type="term" value="F:acetylpyruvate hydrolase activity"/>
    <property type="evidence" value="ECO:0007669"/>
    <property type="project" value="TreeGrafter"/>
</dbReference>
<evidence type="ECO:0000313" key="6">
    <source>
        <dbReference type="Proteomes" id="UP000037392"/>
    </source>
</evidence>
<dbReference type="FunFam" id="3.90.850.10:FF:000002">
    <property type="entry name" value="2-hydroxyhepta-2,4-diene-1,7-dioate isomerase"/>
    <property type="match status" value="1"/>
</dbReference>
<comment type="similarity">
    <text evidence="1">Belongs to the FAH family.</text>
</comment>
<dbReference type="PATRIC" id="fig|742734.4.peg.1290"/>
<reference evidence="5 6" key="1">
    <citation type="submission" date="2011-04" db="EMBL/GenBank/DDBJ databases">
        <title>The Genome Sequence of Clostridium citroniae WAL-19142.</title>
        <authorList>
            <consortium name="The Broad Institute Genome Sequencing Platform"/>
            <person name="Earl A."/>
            <person name="Ward D."/>
            <person name="Feldgarden M."/>
            <person name="Gevers D."/>
            <person name="Warren Y.A."/>
            <person name="Tyrrell K.L."/>
            <person name="Citron D.M."/>
            <person name="Goldstein E.J."/>
            <person name="Daigneault M."/>
            <person name="Allen-Vercoe E."/>
            <person name="Young S.K."/>
            <person name="Zeng Q."/>
            <person name="Gargeya S."/>
            <person name="Fitzgerald M."/>
            <person name="Haas B."/>
            <person name="Abouelleil A."/>
            <person name="Alvarado L."/>
            <person name="Arachchi H.M."/>
            <person name="Berlin A."/>
            <person name="Brown A."/>
            <person name="Chapman S.B."/>
            <person name="Chen Z."/>
            <person name="Dunbar C."/>
            <person name="Freedman E."/>
            <person name="Gearin G."/>
            <person name="Gellesch M."/>
            <person name="Goldberg J."/>
            <person name="Griggs A."/>
            <person name="Gujja S."/>
            <person name="Heilman E.R."/>
            <person name="Heiman D."/>
            <person name="Howarth C."/>
            <person name="Larson L."/>
            <person name="Lui A."/>
            <person name="MacDonald P.J."/>
            <person name="Mehta T."/>
            <person name="Montmayeur A."/>
            <person name="Murphy C."/>
            <person name="Neiman D."/>
            <person name="Pearson M."/>
            <person name="Priest M."/>
            <person name="Roberts A."/>
            <person name="Saif S."/>
            <person name="Shea T."/>
            <person name="Shenoy N."/>
            <person name="Sisk P."/>
            <person name="Stolte C."/>
            <person name="Sykes S."/>
            <person name="White J."/>
            <person name="Yandava C."/>
            <person name="Wortman J."/>
            <person name="Nusbaum C."/>
            <person name="Birren B."/>
        </authorList>
    </citation>
    <scope>NUCLEOTIDE SEQUENCE [LARGE SCALE GENOMIC DNA]</scope>
    <source>
        <strain evidence="5 6">WAL-19142</strain>
    </source>
</reference>
<evidence type="ECO:0000256" key="2">
    <source>
        <dbReference type="ARBA" id="ARBA00022723"/>
    </source>
</evidence>
<dbReference type="Gene3D" id="3.90.850.10">
    <property type="entry name" value="Fumarylacetoacetase-like, C-terminal domain"/>
    <property type="match status" value="1"/>
</dbReference>
<keyword evidence="2" id="KW-0479">Metal-binding</keyword>
<proteinExistence type="inferred from homology"/>
<dbReference type="GeneID" id="93164647"/>
<dbReference type="OrthoDB" id="9805307at2"/>
<dbReference type="SUPFAM" id="SSF56529">
    <property type="entry name" value="FAH"/>
    <property type="match status" value="1"/>
</dbReference>
<dbReference type="RefSeq" id="WP_048929410.1">
    <property type="nucleotide sequence ID" value="NZ_KQ235876.1"/>
</dbReference>
<protein>
    <recommendedName>
        <fullName evidence="7">Fumarylacetoacetase-like C-terminal domain-containing protein</fullName>
    </recommendedName>
</protein>
<dbReference type="EMBL" id="ADLK01000008">
    <property type="protein sequence ID" value="KMW22666.1"/>
    <property type="molecule type" value="Genomic_DNA"/>
</dbReference>
<dbReference type="PANTHER" id="PTHR11820">
    <property type="entry name" value="ACYLPYRUVASE"/>
    <property type="match status" value="1"/>
</dbReference>
<dbReference type="AlphaFoldDB" id="A0A0J9CE08"/>
<evidence type="ECO:0000256" key="1">
    <source>
        <dbReference type="ARBA" id="ARBA00010211"/>
    </source>
</evidence>
<dbReference type="Pfam" id="PF10370">
    <property type="entry name" value="Rv2993c-like_N"/>
    <property type="match status" value="1"/>
</dbReference>
<evidence type="ECO:0008006" key="7">
    <source>
        <dbReference type="Google" id="ProtNLM"/>
    </source>
</evidence>
<dbReference type="PANTHER" id="PTHR11820:SF7">
    <property type="entry name" value="ACYLPYRUVASE FAHD1, MITOCHONDRIAL"/>
    <property type="match status" value="1"/>
</dbReference>
<feature type="domain" description="Fumarylacetoacetase-like C-terminal" evidence="3">
    <location>
        <begin position="56"/>
        <end position="250"/>
    </location>
</feature>
<dbReference type="GO" id="GO:0016853">
    <property type="term" value="F:isomerase activity"/>
    <property type="evidence" value="ECO:0007669"/>
    <property type="project" value="UniProtKB-ARBA"/>
</dbReference>
<comment type="caution">
    <text evidence="5">The sequence shown here is derived from an EMBL/GenBank/DDBJ whole genome shotgun (WGS) entry which is preliminary data.</text>
</comment>